<reference evidence="2" key="2">
    <citation type="submission" date="2021-02" db="EMBL/GenBank/DDBJ databases">
        <authorList>
            <person name="Kimball J.A."/>
            <person name="Haas M.W."/>
            <person name="Macchietto M."/>
            <person name="Kono T."/>
            <person name="Duquette J."/>
            <person name="Shao M."/>
        </authorList>
    </citation>
    <scope>NUCLEOTIDE SEQUENCE</scope>
    <source>
        <tissue evidence="2">Fresh leaf tissue</tissue>
    </source>
</reference>
<comment type="similarity">
    <text evidence="1">Belongs to the ARG7 family.</text>
</comment>
<dbReference type="Proteomes" id="UP000729402">
    <property type="component" value="Unassembled WGS sequence"/>
</dbReference>
<dbReference type="InterPro" id="IPR003676">
    <property type="entry name" value="SAUR_fam"/>
</dbReference>
<sequence length="101" mass="10920">MGGKLQHLMTRLHLAKGCDGGGAACRDVPRGHFAVYVGEARARFVVPTAYLKHPAFVALLKSVEEEYGFDHCFGGLTIPCSERDFAALLARLSSPASASWR</sequence>
<dbReference type="EMBL" id="JAAALK010000290">
    <property type="protein sequence ID" value="KAG8046367.1"/>
    <property type="molecule type" value="Genomic_DNA"/>
</dbReference>
<gene>
    <name evidence="2" type="ORF">GUJ93_ZPchr0008g13766</name>
</gene>
<comment type="caution">
    <text evidence="2">The sequence shown here is derived from an EMBL/GenBank/DDBJ whole genome shotgun (WGS) entry which is preliminary data.</text>
</comment>
<organism evidence="2 3">
    <name type="scientific">Zizania palustris</name>
    <name type="common">Northern wild rice</name>
    <dbReference type="NCBI Taxonomy" id="103762"/>
    <lineage>
        <taxon>Eukaryota</taxon>
        <taxon>Viridiplantae</taxon>
        <taxon>Streptophyta</taxon>
        <taxon>Embryophyta</taxon>
        <taxon>Tracheophyta</taxon>
        <taxon>Spermatophyta</taxon>
        <taxon>Magnoliopsida</taxon>
        <taxon>Liliopsida</taxon>
        <taxon>Poales</taxon>
        <taxon>Poaceae</taxon>
        <taxon>BOP clade</taxon>
        <taxon>Oryzoideae</taxon>
        <taxon>Oryzeae</taxon>
        <taxon>Zizaniinae</taxon>
        <taxon>Zizania</taxon>
    </lineage>
</organism>
<evidence type="ECO:0000256" key="1">
    <source>
        <dbReference type="ARBA" id="ARBA00006974"/>
    </source>
</evidence>
<accession>A0A8J5UWG5</accession>
<dbReference type="OrthoDB" id="625231at2759"/>
<reference evidence="2" key="1">
    <citation type="journal article" date="2021" name="bioRxiv">
        <title>Whole Genome Assembly and Annotation of Northern Wild Rice, Zizania palustris L., Supports a Whole Genome Duplication in the Zizania Genus.</title>
        <authorList>
            <person name="Haas M."/>
            <person name="Kono T."/>
            <person name="Macchietto M."/>
            <person name="Millas R."/>
            <person name="McGilp L."/>
            <person name="Shao M."/>
            <person name="Duquette J."/>
            <person name="Hirsch C.N."/>
            <person name="Kimball J."/>
        </authorList>
    </citation>
    <scope>NUCLEOTIDE SEQUENCE</scope>
    <source>
        <tissue evidence="2">Fresh leaf tissue</tissue>
    </source>
</reference>
<proteinExistence type="inferred from homology"/>
<evidence type="ECO:0000313" key="2">
    <source>
        <dbReference type="EMBL" id="KAG8046367.1"/>
    </source>
</evidence>
<protein>
    <submittedName>
        <fullName evidence="2">Uncharacterized protein</fullName>
    </submittedName>
</protein>
<keyword evidence="3" id="KW-1185">Reference proteome</keyword>
<dbReference type="PANTHER" id="PTHR31929">
    <property type="entry name" value="SAUR-LIKE AUXIN-RESPONSIVE PROTEIN FAMILY-RELATED"/>
    <property type="match status" value="1"/>
</dbReference>
<name>A0A8J5UWG5_ZIZPA</name>
<dbReference type="Pfam" id="PF02519">
    <property type="entry name" value="Auxin_inducible"/>
    <property type="match status" value="1"/>
</dbReference>
<dbReference type="GO" id="GO:0009733">
    <property type="term" value="P:response to auxin"/>
    <property type="evidence" value="ECO:0007669"/>
    <property type="project" value="InterPro"/>
</dbReference>
<evidence type="ECO:0000313" key="3">
    <source>
        <dbReference type="Proteomes" id="UP000729402"/>
    </source>
</evidence>
<dbReference type="AlphaFoldDB" id="A0A8J5UWG5"/>